<dbReference type="NCBIfam" id="NF038083">
    <property type="entry name" value="CU044_5270_fam"/>
    <property type="match status" value="1"/>
</dbReference>
<evidence type="ECO:0000256" key="1">
    <source>
        <dbReference type="SAM" id="Phobius"/>
    </source>
</evidence>
<evidence type="ECO:0000313" key="2">
    <source>
        <dbReference type="EMBL" id="GAA0940045.1"/>
    </source>
</evidence>
<keyword evidence="1" id="KW-0812">Transmembrane</keyword>
<dbReference type="RefSeq" id="WP_344236976.1">
    <property type="nucleotide sequence ID" value="NZ_BAAAHH010000002.1"/>
</dbReference>
<dbReference type="EMBL" id="BAAAHH010000002">
    <property type="protein sequence ID" value="GAA0940045.1"/>
    <property type="molecule type" value="Genomic_DNA"/>
</dbReference>
<feature type="transmembrane region" description="Helical" evidence="1">
    <location>
        <begin position="42"/>
        <end position="65"/>
    </location>
</feature>
<proteinExistence type="predicted"/>
<sequence length="296" mass="32153">MREAELVAELLAKPAPSAETVEAGRLRLRREGSVRRRPGRGLLFGGGFTALAAGGAAVAVVVSGFGGPVSFEQPEDAKAILLAAAEQAETSSVETGKYWHVRTFSFLGPDYDEPDPHFTGERESWTTVDGRAWTKSSKDALRKSHTGGKFMICSKDITYRQLIRLPTDPDALYARVRRMALHNGAGPALPQEQALFTASCMLSLLADQPAPPQVRAAAFRSLADLPETESLGTQRDPAGREGAVLRIVYGGTWQKLFIDPKTSIILATERVEKREGQQLVQKAVFHEVGWTDTPPS</sequence>
<keyword evidence="1" id="KW-0472">Membrane</keyword>
<comment type="caution">
    <text evidence="2">The sequence shown here is derived from an EMBL/GenBank/DDBJ whole genome shotgun (WGS) entry which is preliminary data.</text>
</comment>
<protein>
    <submittedName>
        <fullName evidence="2">CU044_5270 family protein</fullName>
    </submittedName>
</protein>
<organism evidence="2 3">
    <name type="scientific">Actinocorallia libanotica</name>
    <dbReference type="NCBI Taxonomy" id="46162"/>
    <lineage>
        <taxon>Bacteria</taxon>
        <taxon>Bacillati</taxon>
        <taxon>Actinomycetota</taxon>
        <taxon>Actinomycetes</taxon>
        <taxon>Streptosporangiales</taxon>
        <taxon>Thermomonosporaceae</taxon>
        <taxon>Actinocorallia</taxon>
    </lineage>
</organism>
<accession>A0ABN1QAR4</accession>
<dbReference type="Proteomes" id="UP001500665">
    <property type="component" value="Unassembled WGS sequence"/>
</dbReference>
<keyword evidence="3" id="KW-1185">Reference proteome</keyword>
<reference evidence="2 3" key="1">
    <citation type="journal article" date="2019" name="Int. J. Syst. Evol. Microbiol.">
        <title>The Global Catalogue of Microorganisms (GCM) 10K type strain sequencing project: providing services to taxonomists for standard genome sequencing and annotation.</title>
        <authorList>
            <consortium name="The Broad Institute Genomics Platform"/>
            <consortium name="The Broad Institute Genome Sequencing Center for Infectious Disease"/>
            <person name="Wu L."/>
            <person name="Ma J."/>
        </authorList>
    </citation>
    <scope>NUCLEOTIDE SEQUENCE [LARGE SCALE GENOMIC DNA]</scope>
    <source>
        <strain evidence="2 3">JCM 10696</strain>
    </source>
</reference>
<gene>
    <name evidence="2" type="ORF">GCM10009550_09090</name>
</gene>
<dbReference type="InterPro" id="IPR047789">
    <property type="entry name" value="CU044_5270-like"/>
</dbReference>
<name>A0ABN1QAR4_9ACTN</name>
<keyword evidence="1" id="KW-1133">Transmembrane helix</keyword>
<evidence type="ECO:0000313" key="3">
    <source>
        <dbReference type="Proteomes" id="UP001500665"/>
    </source>
</evidence>